<sequence length="304" mass="32211">MRHRQPSGKQIVNLVLTVLEIVAPVFLLAGVGFAWVKLGNEYRVQFVTQLAMTLSVPCLIFTALMKTEIEPQALTALSLAAVAAYAAVTVLCMAVVALARLDRRTYLAPVIFGNTGNMGLPLALFAFGEAGLEYAVVVFAVMAIYSFTFGVWLVSGGGSLVKVVREPLVAATVLGGIFLWQGWQTPPFLTNTLDLIGQMAIPLMLITLGVAIARLHPGHLPRAVWLSAVKLALCLAAAVGVGLWFELPPVPFAVLVLQISTPVAVTSYLLAEKYGADAQAVAGLVVVSTLMSVLALPVTLAFLI</sequence>
<comment type="subcellular location">
    <subcellularLocation>
        <location evidence="1">Cell membrane</location>
        <topology evidence="1">Multi-pass membrane protein</topology>
    </subcellularLocation>
</comment>
<dbReference type="PANTHER" id="PTHR36838">
    <property type="entry name" value="AUXIN EFFLUX CARRIER FAMILY PROTEIN"/>
    <property type="match status" value="1"/>
</dbReference>
<evidence type="ECO:0000256" key="8">
    <source>
        <dbReference type="SAM" id="Phobius"/>
    </source>
</evidence>
<keyword evidence="6 8" id="KW-1133">Transmembrane helix</keyword>
<feature type="transmembrane region" description="Helical" evidence="8">
    <location>
        <begin position="195"/>
        <end position="216"/>
    </location>
</feature>
<evidence type="ECO:0008006" key="11">
    <source>
        <dbReference type="Google" id="ProtNLM"/>
    </source>
</evidence>
<evidence type="ECO:0000256" key="6">
    <source>
        <dbReference type="ARBA" id="ARBA00022989"/>
    </source>
</evidence>
<dbReference type="Proteomes" id="UP000295733">
    <property type="component" value="Unassembled WGS sequence"/>
</dbReference>
<dbReference type="GO" id="GO:0005886">
    <property type="term" value="C:plasma membrane"/>
    <property type="evidence" value="ECO:0007669"/>
    <property type="project" value="UniProtKB-SubCell"/>
</dbReference>
<feature type="transmembrane region" description="Helical" evidence="8">
    <location>
        <begin position="106"/>
        <end position="128"/>
    </location>
</feature>
<protein>
    <recommendedName>
        <fullName evidence="11">Auxin efflux carrier</fullName>
    </recommendedName>
</protein>
<feature type="transmembrane region" description="Helical" evidence="8">
    <location>
        <begin position="251"/>
        <end position="271"/>
    </location>
</feature>
<dbReference type="Pfam" id="PF03547">
    <property type="entry name" value="Mem_trans"/>
    <property type="match status" value="2"/>
</dbReference>
<dbReference type="PANTHER" id="PTHR36838:SF1">
    <property type="entry name" value="SLR1864 PROTEIN"/>
    <property type="match status" value="1"/>
</dbReference>
<organism evidence="9 10">
    <name type="scientific">Rhodovulum adriaticum</name>
    <name type="common">Rhodopseudomonas adriatica</name>
    <dbReference type="NCBI Taxonomy" id="35804"/>
    <lineage>
        <taxon>Bacteria</taxon>
        <taxon>Pseudomonadati</taxon>
        <taxon>Pseudomonadota</taxon>
        <taxon>Alphaproteobacteria</taxon>
        <taxon>Rhodobacterales</taxon>
        <taxon>Paracoccaceae</taxon>
        <taxon>Rhodovulum</taxon>
    </lineage>
</organism>
<keyword evidence="4" id="KW-1003">Cell membrane</keyword>
<dbReference type="EMBL" id="SLXL01000001">
    <property type="protein sequence ID" value="TCP27178.1"/>
    <property type="molecule type" value="Genomic_DNA"/>
</dbReference>
<evidence type="ECO:0000256" key="2">
    <source>
        <dbReference type="ARBA" id="ARBA00010145"/>
    </source>
</evidence>
<dbReference type="InterPro" id="IPR004776">
    <property type="entry name" value="Mem_transp_PIN-like"/>
</dbReference>
<name>A0A4R2NZJ3_RHOAD</name>
<evidence type="ECO:0000256" key="3">
    <source>
        <dbReference type="ARBA" id="ARBA00022448"/>
    </source>
</evidence>
<reference evidence="9 10" key="1">
    <citation type="submission" date="2019-03" db="EMBL/GenBank/DDBJ databases">
        <title>Genomic Encyclopedia of Type Strains, Phase IV (KMG-IV): sequencing the most valuable type-strain genomes for metagenomic binning, comparative biology and taxonomic classification.</title>
        <authorList>
            <person name="Goeker M."/>
        </authorList>
    </citation>
    <scope>NUCLEOTIDE SEQUENCE [LARGE SCALE GENOMIC DNA]</scope>
    <source>
        <strain evidence="9 10">DSM 2781</strain>
    </source>
</reference>
<evidence type="ECO:0000256" key="7">
    <source>
        <dbReference type="ARBA" id="ARBA00023136"/>
    </source>
</evidence>
<comment type="caution">
    <text evidence="9">The sequence shown here is derived from an EMBL/GenBank/DDBJ whole genome shotgun (WGS) entry which is preliminary data.</text>
</comment>
<dbReference type="Gene3D" id="1.20.1530.20">
    <property type="match status" value="1"/>
</dbReference>
<feature type="transmembrane region" description="Helical" evidence="8">
    <location>
        <begin position="167"/>
        <end position="183"/>
    </location>
</feature>
<feature type="transmembrane region" description="Helical" evidence="8">
    <location>
        <begin position="134"/>
        <end position="155"/>
    </location>
</feature>
<keyword evidence="5 8" id="KW-0812">Transmembrane</keyword>
<feature type="transmembrane region" description="Helical" evidence="8">
    <location>
        <begin position="283"/>
        <end position="303"/>
    </location>
</feature>
<keyword evidence="3" id="KW-0813">Transport</keyword>
<evidence type="ECO:0000256" key="4">
    <source>
        <dbReference type="ARBA" id="ARBA00022475"/>
    </source>
</evidence>
<evidence type="ECO:0000313" key="9">
    <source>
        <dbReference type="EMBL" id="TCP27178.1"/>
    </source>
</evidence>
<dbReference type="InterPro" id="IPR038770">
    <property type="entry name" value="Na+/solute_symporter_sf"/>
</dbReference>
<proteinExistence type="inferred from homology"/>
<comment type="similarity">
    <text evidence="2">Belongs to the auxin efflux carrier (TC 2.A.69) family.</text>
</comment>
<dbReference type="GO" id="GO:0055085">
    <property type="term" value="P:transmembrane transport"/>
    <property type="evidence" value="ECO:0007669"/>
    <property type="project" value="InterPro"/>
</dbReference>
<gene>
    <name evidence="9" type="ORF">EV656_10181</name>
</gene>
<accession>A0A4R2NZJ3</accession>
<evidence type="ECO:0000256" key="5">
    <source>
        <dbReference type="ARBA" id="ARBA00022692"/>
    </source>
</evidence>
<keyword evidence="7 8" id="KW-0472">Membrane</keyword>
<evidence type="ECO:0000313" key="10">
    <source>
        <dbReference type="Proteomes" id="UP000295733"/>
    </source>
</evidence>
<feature type="transmembrane region" description="Helical" evidence="8">
    <location>
        <begin position="77"/>
        <end position="99"/>
    </location>
</feature>
<feature type="transmembrane region" description="Helical" evidence="8">
    <location>
        <begin position="12"/>
        <end position="34"/>
    </location>
</feature>
<keyword evidence="10" id="KW-1185">Reference proteome</keyword>
<evidence type="ECO:0000256" key="1">
    <source>
        <dbReference type="ARBA" id="ARBA00004651"/>
    </source>
</evidence>
<dbReference type="AlphaFoldDB" id="A0A4R2NZJ3"/>
<feature type="transmembrane region" description="Helical" evidence="8">
    <location>
        <begin position="223"/>
        <end position="245"/>
    </location>
</feature>